<dbReference type="Gene3D" id="2.40.30.60">
    <property type="entry name" value="RimM"/>
    <property type="match status" value="1"/>
</dbReference>
<comment type="function">
    <text evidence="5">An accessory protein needed during the final step in the assembly of 30S ribosomal subunit, possibly for assembly of the head region. Essential for efficient processing of 16S rRNA. May be needed both before and after RbfA during the maturation of 16S rRNA. It has affinity for free ribosomal 30S subunits but not for 70S ribosomes.</text>
</comment>
<evidence type="ECO:0000256" key="3">
    <source>
        <dbReference type="ARBA" id="ARBA00022552"/>
    </source>
</evidence>
<reference evidence="9 10" key="1">
    <citation type="submission" date="2024-06" db="EMBL/GenBank/DDBJ databases">
        <title>Genomic Encyclopedia of Type Strains, Phase IV (KMG-IV): sequencing the most valuable type-strain genomes for metagenomic binning, comparative biology and taxonomic classification.</title>
        <authorList>
            <person name="Goeker M."/>
        </authorList>
    </citation>
    <scope>NUCLEOTIDE SEQUENCE [LARGE SCALE GENOMIC DNA]</scope>
    <source>
        <strain evidence="9 10">DSM 19730</strain>
    </source>
</reference>
<evidence type="ECO:0000259" key="7">
    <source>
        <dbReference type="Pfam" id="PF01782"/>
    </source>
</evidence>
<organism evidence="9 10">
    <name type="scientific">Aquamicrobium ahrensii</name>
    <dbReference type="NCBI Taxonomy" id="469551"/>
    <lineage>
        <taxon>Bacteria</taxon>
        <taxon>Pseudomonadati</taxon>
        <taxon>Pseudomonadota</taxon>
        <taxon>Alphaproteobacteria</taxon>
        <taxon>Hyphomicrobiales</taxon>
        <taxon>Phyllobacteriaceae</taxon>
        <taxon>Aquamicrobium</taxon>
    </lineage>
</organism>
<proteinExistence type="inferred from homology"/>
<evidence type="ECO:0000313" key="10">
    <source>
        <dbReference type="Proteomes" id="UP001549143"/>
    </source>
</evidence>
<dbReference type="NCBIfam" id="TIGR02273">
    <property type="entry name" value="16S_RimM"/>
    <property type="match status" value="1"/>
</dbReference>
<dbReference type="InterPro" id="IPR011961">
    <property type="entry name" value="RimM"/>
</dbReference>
<evidence type="ECO:0000256" key="2">
    <source>
        <dbReference type="ARBA" id="ARBA00022517"/>
    </source>
</evidence>
<evidence type="ECO:0000256" key="6">
    <source>
        <dbReference type="SAM" id="MobiDB-lite"/>
    </source>
</evidence>
<dbReference type="Proteomes" id="UP001549143">
    <property type="component" value="Unassembled WGS sequence"/>
</dbReference>
<feature type="region of interest" description="Disordered" evidence="6">
    <location>
        <begin position="166"/>
        <end position="206"/>
    </location>
</feature>
<evidence type="ECO:0000259" key="8">
    <source>
        <dbReference type="Pfam" id="PF05239"/>
    </source>
</evidence>
<dbReference type="Gene3D" id="2.30.30.240">
    <property type="entry name" value="PRC-barrel domain"/>
    <property type="match status" value="1"/>
</dbReference>
<evidence type="ECO:0000313" key="9">
    <source>
        <dbReference type="EMBL" id="MET3662274.1"/>
    </source>
</evidence>
<dbReference type="InterPro" id="IPR011033">
    <property type="entry name" value="PRC_barrel-like_sf"/>
</dbReference>
<dbReference type="InterPro" id="IPR002676">
    <property type="entry name" value="RimM_N"/>
</dbReference>
<keyword evidence="4 5" id="KW-0143">Chaperone</keyword>
<comment type="subcellular location">
    <subcellularLocation>
        <location evidence="5">Cytoplasm</location>
    </subcellularLocation>
</comment>
<dbReference type="HAMAP" id="MF_00014">
    <property type="entry name" value="Ribosome_mat_RimM"/>
    <property type="match status" value="1"/>
</dbReference>
<dbReference type="Pfam" id="PF01782">
    <property type="entry name" value="RimM"/>
    <property type="match status" value="1"/>
</dbReference>
<sequence length="206" mass="21729">MAKLENPVQMAVIGAPHGIKGELRVKTFTGDPEALGDYGPLYTQDGRAFTVLSIRAAGAMAVVRFAEAKDRNAAEALTGTELFVDRSVLPEPEEEDEFYHADLIGLDVRDDTGAALGKVLAVQNFGGGDILDLMIGGRKGVLIPFTQAAVPQVAISEGFIRVDPVAAGLVEDDNDDDRPPDHPDSEGEGPNPSGRPRGPKDAGGNR</sequence>
<feature type="domain" description="RimM N-terminal" evidence="7">
    <location>
        <begin position="10"/>
        <end position="87"/>
    </location>
</feature>
<dbReference type="EMBL" id="JBEPMN010000010">
    <property type="protein sequence ID" value="MET3662274.1"/>
    <property type="molecule type" value="Genomic_DNA"/>
</dbReference>
<accession>A0ABV2KMK0</accession>
<name>A0ABV2KMK0_9HYPH</name>
<feature type="domain" description="PRC-barrel" evidence="8">
    <location>
        <begin position="95"/>
        <end position="166"/>
    </location>
</feature>
<dbReference type="Pfam" id="PF05239">
    <property type="entry name" value="PRC"/>
    <property type="match status" value="1"/>
</dbReference>
<dbReference type="PANTHER" id="PTHR33692">
    <property type="entry name" value="RIBOSOME MATURATION FACTOR RIMM"/>
    <property type="match status" value="1"/>
</dbReference>
<keyword evidence="3 5" id="KW-0698">rRNA processing</keyword>
<dbReference type="PANTHER" id="PTHR33692:SF1">
    <property type="entry name" value="RIBOSOME MATURATION FACTOR RIMM"/>
    <property type="match status" value="1"/>
</dbReference>
<dbReference type="SUPFAM" id="SSF50447">
    <property type="entry name" value="Translation proteins"/>
    <property type="match status" value="1"/>
</dbReference>
<keyword evidence="2 5" id="KW-0690">Ribosome biogenesis</keyword>
<keyword evidence="1 5" id="KW-0963">Cytoplasm</keyword>
<dbReference type="RefSeq" id="WP_354152131.1">
    <property type="nucleotide sequence ID" value="NZ_JBEPMN010000010.1"/>
</dbReference>
<dbReference type="SUPFAM" id="SSF50346">
    <property type="entry name" value="PRC-barrel domain"/>
    <property type="match status" value="1"/>
</dbReference>
<comment type="domain">
    <text evidence="5">The PRC barrel domain binds ribosomal protein uS19.</text>
</comment>
<evidence type="ECO:0000256" key="1">
    <source>
        <dbReference type="ARBA" id="ARBA00022490"/>
    </source>
</evidence>
<keyword evidence="10" id="KW-1185">Reference proteome</keyword>
<dbReference type="InterPro" id="IPR036976">
    <property type="entry name" value="RimM_N_sf"/>
</dbReference>
<evidence type="ECO:0000256" key="5">
    <source>
        <dbReference type="HAMAP-Rule" id="MF_00014"/>
    </source>
</evidence>
<comment type="caution">
    <text evidence="9">The sequence shown here is derived from an EMBL/GenBank/DDBJ whole genome shotgun (WGS) entry which is preliminary data.</text>
</comment>
<comment type="similarity">
    <text evidence="5">Belongs to the RimM family.</text>
</comment>
<evidence type="ECO:0000256" key="4">
    <source>
        <dbReference type="ARBA" id="ARBA00023186"/>
    </source>
</evidence>
<dbReference type="InterPro" id="IPR027275">
    <property type="entry name" value="PRC-brl_dom"/>
</dbReference>
<dbReference type="InterPro" id="IPR009000">
    <property type="entry name" value="Transl_B-barrel_sf"/>
</dbReference>
<gene>
    <name evidence="5" type="primary">rimM</name>
    <name evidence="9" type="ORF">ABID44_002611</name>
</gene>
<comment type="subunit">
    <text evidence="5">Binds ribosomal protein uS19.</text>
</comment>
<protein>
    <recommendedName>
        <fullName evidence="5">Ribosome maturation factor RimM</fullName>
    </recommendedName>
</protein>